<feature type="compositionally biased region" description="Low complexity" evidence="1">
    <location>
        <begin position="115"/>
        <end position="124"/>
    </location>
</feature>
<keyword evidence="2" id="KW-1133">Transmembrane helix</keyword>
<feature type="compositionally biased region" description="Basic residues" evidence="1">
    <location>
        <begin position="301"/>
        <end position="313"/>
    </location>
</feature>
<sequence>MDPYPQRTTPYPYMSDGGGSVGLLVGAGVGGCALVVGIIALVIYCYMKARKEKAHTNMKKSPDVFSTAASNTQFDLPQRSKVNQNPDPAAARRSRRREREGRERGHVNPGYARNSSDSSSFGSDVDGRDLSPPRVRTAHLSSDSSYDDSSSVDEEIPGNSTTYRMEKETDRRQSYKRSRQNDILDSRGDNPDSGRYRRTNGESQRMSRRDGYERNPRSDSPLTIGSLKKHEERLTGGRGDQRDDRRAGNATKSRKREESPSARTYESSEMTGSVTTRGTDFTATTVGSGSRFQKNPSLRRNSPHRSSSHRRYRKDSEKDEKGRKRPRRTPSAERERQERKSQRSKSPGSERSSRSGSSRSGSSRQTKSEAKKLNQQQAVLPIFADTKKKKSSALLKVISCLDFIE</sequence>
<accession>A0ABY7FTN0</accession>
<feature type="compositionally biased region" description="Basic and acidic residues" evidence="1">
    <location>
        <begin position="164"/>
        <end position="195"/>
    </location>
</feature>
<keyword evidence="4" id="KW-1185">Reference proteome</keyword>
<dbReference type="EMBL" id="CP111025">
    <property type="protein sequence ID" value="WAR25522.1"/>
    <property type="molecule type" value="Genomic_DNA"/>
</dbReference>
<evidence type="ECO:0000313" key="3">
    <source>
        <dbReference type="EMBL" id="WAR25522.1"/>
    </source>
</evidence>
<protein>
    <submittedName>
        <fullName evidence="3">Uncharacterized protein</fullName>
    </submittedName>
</protein>
<reference evidence="3" key="1">
    <citation type="submission" date="2022-11" db="EMBL/GenBank/DDBJ databases">
        <title>Centuries of genome instability and evolution in soft-shell clam transmissible cancer (bioRxiv).</title>
        <authorList>
            <person name="Hart S.F.M."/>
            <person name="Yonemitsu M.A."/>
            <person name="Giersch R.M."/>
            <person name="Beal B.F."/>
            <person name="Arriagada G."/>
            <person name="Davis B.W."/>
            <person name="Ostrander E.A."/>
            <person name="Goff S.P."/>
            <person name="Metzger M.J."/>
        </authorList>
    </citation>
    <scope>NUCLEOTIDE SEQUENCE</scope>
    <source>
        <strain evidence="3">MELC-2E11</strain>
        <tissue evidence="3">Siphon/mantle</tissue>
    </source>
</reference>
<feature type="compositionally biased region" description="Basic and acidic residues" evidence="1">
    <location>
        <begin position="205"/>
        <end position="217"/>
    </location>
</feature>
<proteinExistence type="predicted"/>
<keyword evidence="2" id="KW-0472">Membrane</keyword>
<feature type="non-terminal residue" evidence="3">
    <location>
        <position position="1"/>
    </location>
</feature>
<organism evidence="3 4">
    <name type="scientific">Mya arenaria</name>
    <name type="common">Soft-shell clam</name>
    <dbReference type="NCBI Taxonomy" id="6604"/>
    <lineage>
        <taxon>Eukaryota</taxon>
        <taxon>Metazoa</taxon>
        <taxon>Spiralia</taxon>
        <taxon>Lophotrochozoa</taxon>
        <taxon>Mollusca</taxon>
        <taxon>Bivalvia</taxon>
        <taxon>Autobranchia</taxon>
        <taxon>Heteroconchia</taxon>
        <taxon>Euheterodonta</taxon>
        <taxon>Imparidentia</taxon>
        <taxon>Neoheterodontei</taxon>
        <taxon>Myida</taxon>
        <taxon>Myoidea</taxon>
        <taxon>Myidae</taxon>
        <taxon>Mya</taxon>
    </lineage>
</organism>
<feature type="region of interest" description="Disordered" evidence="1">
    <location>
        <begin position="71"/>
        <end position="377"/>
    </location>
</feature>
<feature type="compositionally biased region" description="Basic and acidic residues" evidence="1">
    <location>
        <begin position="228"/>
        <end position="247"/>
    </location>
</feature>
<name>A0ABY7FTN0_MYAAR</name>
<feature type="compositionally biased region" description="Basic and acidic residues" evidence="1">
    <location>
        <begin position="330"/>
        <end position="341"/>
    </location>
</feature>
<keyword evidence="2" id="KW-0812">Transmembrane</keyword>
<evidence type="ECO:0000256" key="2">
    <source>
        <dbReference type="SAM" id="Phobius"/>
    </source>
</evidence>
<feature type="compositionally biased region" description="Polar residues" evidence="1">
    <location>
        <begin position="71"/>
        <end position="86"/>
    </location>
</feature>
<gene>
    <name evidence="3" type="ORF">MAR_011226</name>
</gene>
<dbReference type="Proteomes" id="UP001164746">
    <property type="component" value="Chromosome 14"/>
</dbReference>
<evidence type="ECO:0000313" key="4">
    <source>
        <dbReference type="Proteomes" id="UP001164746"/>
    </source>
</evidence>
<feature type="compositionally biased region" description="Basic and acidic residues" evidence="1">
    <location>
        <begin position="97"/>
        <end position="106"/>
    </location>
</feature>
<dbReference type="PROSITE" id="PS51257">
    <property type="entry name" value="PROKAR_LIPOPROTEIN"/>
    <property type="match status" value="1"/>
</dbReference>
<evidence type="ECO:0000256" key="1">
    <source>
        <dbReference type="SAM" id="MobiDB-lite"/>
    </source>
</evidence>
<feature type="compositionally biased region" description="Low complexity" evidence="1">
    <location>
        <begin position="344"/>
        <end position="364"/>
    </location>
</feature>
<feature type="transmembrane region" description="Helical" evidence="2">
    <location>
        <begin position="20"/>
        <end position="46"/>
    </location>
</feature>
<feature type="compositionally biased region" description="Polar residues" evidence="1">
    <location>
        <begin position="261"/>
        <end position="294"/>
    </location>
</feature>